<reference evidence="4" key="2">
    <citation type="submission" date="2014-06" db="EMBL/GenBank/DDBJ databases">
        <authorList>
            <person name="Le Roux Frederique"/>
        </authorList>
    </citation>
    <scope>NUCLEOTIDE SEQUENCE [LARGE SCALE GENOMIC DNA]</scope>
    <source>
        <strain evidence="4">J5-5</strain>
    </source>
</reference>
<gene>
    <name evidence="2" type="ORF">VCR4J5_670096</name>
    <name evidence="1" type="ORF">VCR5J5_1360077</name>
</gene>
<protein>
    <submittedName>
        <fullName evidence="1">Uncharacterized protein</fullName>
    </submittedName>
</protein>
<dbReference type="RefSeq" id="WP_055318506.1">
    <property type="nucleotide sequence ID" value="NZ_CAWMQT010000154.1"/>
</dbReference>
<organism evidence="1 4">
    <name type="scientific">Vibrio crassostreae</name>
    <dbReference type="NCBI Taxonomy" id="246167"/>
    <lineage>
        <taxon>Bacteria</taxon>
        <taxon>Pseudomonadati</taxon>
        <taxon>Pseudomonadota</taxon>
        <taxon>Gammaproteobacteria</taxon>
        <taxon>Vibrionales</taxon>
        <taxon>Vibrionaceae</taxon>
        <taxon>Vibrio</taxon>
    </lineage>
</organism>
<dbReference type="Proteomes" id="UP000049077">
    <property type="component" value="Unassembled WGS sequence"/>
</dbReference>
<reference evidence="1 3" key="1">
    <citation type="submission" date="2014-06" db="EMBL/GenBank/DDBJ databases">
        <authorList>
            <person name="Le Roux F."/>
        </authorList>
    </citation>
    <scope>NUCLEOTIDE SEQUENCE</scope>
    <source>
        <strain evidence="2 3">J5-4</strain>
        <strain evidence="1">J5-5</strain>
    </source>
</reference>
<dbReference type="Proteomes" id="UP000049495">
    <property type="component" value="Unassembled WGS sequence"/>
</dbReference>
<proteinExistence type="predicted"/>
<name>A0A4R3P114_9VIBR</name>
<sequence length="282" mass="33374">MKIFKLRVSDTDFFELSKREFETQTHMMAPWFNHQAESERHFAVCPACNNTIQILHLYNETQTLHGKHNLRSSVGLQDRSTLLYCPHYSKRPALTPESRRRREDTISSEVRELLIDHFDRVVYFIKQTLGLRYPDWRLQDMLSNYLNSRGWLYSGANLINIPWIFLYQSRAQNMVSLGILNEKIRDAITAYNDKITFNKYHNLERPEGEHIELNVSFVHHSQTIIQHEIIETLELQVIGSDNYVVYSEVVNFEHDRFVSLMNSNNEIYRDSHQVELARQILG</sequence>
<accession>A0A4R3P114</accession>
<keyword evidence="3" id="KW-1185">Reference proteome</keyword>
<dbReference type="AlphaFoldDB" id="A0A4R3P114"/>
<evidence type="ECO:0000313" key="1">
    <source>
        <dbReference type="EMBL" id="CDT00603.1"/>
    </source>
</evidence>
<evidence type="ECO:0000313" key="2">
    <source>
        <dbReference type="EMBL" id="CDT52391.1"/>
    </source>
</evidence>
<comment type="caution">
    <text evidence="1">The sequence shown here is derived from an EMBL/GenBank/DDBJ whole genome shotgun (WGS) entry which is preliminary data.</text>
</comment>
<dbReference type="OrthoDB" id="6983824at2"/>
<evidence type="ECO:0000313" key="3">
    <source>
        <dbReference type="Proteomes" id="UP000049077"/>
    </source>
</evidence>
<evidence type="ECO:0000313" key="4">
    <source>
        <dbReference type="Proteomes" id="UP000049495"/>
    </source>
</evidence>
<dbReference type="EMBL" id="CCJX01000154">
    <property type="protein sequence ID" value="CDT52391.1"/>
    <property type="molecule type" value="Genomic_DNA"/>
</dbReference>
<dbReference type="EMBL" id="CCJV01000042">
    <property type="protein sequence ID" value="CDT00603.1"/>
    <property type="molecule type" value="Genomic_DNA"/>
</dbReference>